<keyword evidence="3" id="KW-1185">Reference proteome</keyword>
<reference evidence="3" key="1">
    <citation type="submission" date="2016-07" db="EMBL/GenBank/DDBJ databases">
        <title>Frankia sp. NRRL B-16219 Genome sequencing.</title>
        <authorList>
            <person name="Ghodhbane-Gtari F."/>
            <person name="Swanson E."/>
            <person name="Gueddou A."/>
            <person name="Louati M."/>
            <person name="Nouioui I."/>
            <person name="Hezbri K."/>
            <person name="Abebe-Akele F."/>
            <person name="Simpson S."/>
            <person name="Morris K."/>
            <person name="Thomas K."/>
            <person name="Gtari M."/>
            <person name="Tisa L.S."/>
        </authorList>
    </citation>
    <scope>NUCLEOTIDE SEQUENCE [LARGE SCALE GENOMIC DNA]</scope>
    <source>
        <strain evidence="3">NRRL B-16219</strain>
    </source>
</reference>
<evidence type="ECO:0000313" key="2">
    <source>
        <dbReference type="EMBL" id="OHV44772.1"/>
    </source>
</evidence>
<name>A0A1S1RHM8_9ACTN</name>
<protein>
    <submittedName>
        <fullName evidence="2">Uncharacterized protein</fullName>
    </submittedName>
</protein>
<sequence>MLEFAGRAYEEAAHSDDLRFFYGFLHGALGMFATGVRPPAEAADLHRTLLQWLDSGAQVLRVNDDESTQTVEQYARATRDLTAGMEKFFSVPAPKVPDAESTDRPKESENID</sequence>
<comment type="caution">
    <text evidence="2">The sequence shown here is derived from an EMBL/GenBank/DDBJ whole genome shotgun (WGS) entry which is preliminary data.</text>
</comment>
<evidence type="ECO:0000313" key="3">
    <source>
        <dbReference type="Proteomes" id="UP000179769"/>
    </source>
</evidence>
<proteinExistence type="predicted"/>
<gene>
    <name evidence="2" type="ORF">BBK14_30695</name>
</gene>
<feature type="compositionally biased region" description="Basic and acidic residues" evidence="1">
    <location>
        <begin position="97"/>
        <end position="112"/>
    </location>
</feature>
<dbReference type="Proteomes" id="UP000179769">
    <property type="component" value="Unassembled WGS sequence"/>
</dbReference>
<feature type="region of interest" description="Disordered" evidence="1">
    <location>
        <begin position="90"/>
        <end position="112"/>
    </location>
</feature>
<organism evidence="2 3">
    <name type="scientific">Parafrankia soli</name>
    <dbReference type="NCBI Taxonomy" id="2599596"/>
    <lineage>
        <taxon>Bacteria</taxon>
        <taxon>Bacillati</taxon>
        <taxon>Actinomycetota</taxon>
        <taxon>Actinomycetes</taxon>
        <taxon>Frankiales</taxon>
        <taxon>Frankiaceae</taxon>
        <taxon>Parafrankia</taxon>
    </lineage>
</organism>
<accession>A0A1S1RHM8</accession>
<evidence type="ECO:0000256" key="1">
    <source>
        <dbReference type="SAM" id="MobiDB-lite"/>
    </source>
</evidence>
<dbReference type="EMBL" id="MAXA01000017">
    <property type="protein sequence ID" value="OHV44772.1"/>
    <property type="molecule type" value="Genomic_DNA"/>
</dbReference>
<dbReference type="AlphaFoldDB" id="A0A1S1RHM8"/>